<keyword evidence="8" id="KW-1185">Reference proteome</keyword>
<sequence>MLGMRSWLFHLSSKLLHSLLCLSLMHTYFLGATISPSPGPRVKPSYSFGRTFLGLDKCNACIGTSICKKFFKEEIRFDSWLSSHLKLPPNYLSWYPGNYSDDSKSWRPVEISRLTTKYQHDQSDKRICVSLTHAKSCSIEHALWKTERFQKWLKTKRLTPLLVQGLRTPLLYCPSQRLLDRIVRRYAEVSDAGSIYMDHFTDRDKLRLLYTLSVNTHPIMLQIFPGAEGWPFPKYLGSCGRLIITTSTRPLKEFYGVSPGVAADLALQLLSIMESMRNNDLNYFFYFIHVDADTFGVFSDGHLFIRDASTLGVIDKEDTGSQMMDQQEKYKDIFSCLAADCQSVLPSCNSVRYTQSLIMVCEELLSKLLKEKFLPSVQEKIDGALKICANSSLTNQEVIKAAQVLEGILKPLQTCDSDFAYRYPDCKYSAKH</sequence>
<evidence type="ECO:0000256" key="1">
    <source>
        <dbReference type="ARBA" id="ARBA00004613"/>
    </source>
</evidence>
<evidence type="ECO:0000256" key="2">
    <source>
        <dbReference type="ARBA" id="ARBA00006338"/>
    </source>
</evidence>
<reference evidence="7" key="2">
    <citation type="submission" date="2025-09" db="UniProtKB">
        <authorList>
            <consortium name="Ensembl"/>
        </authorList>
    </citation>
    <scope>IDENTIFICATION</scope>
</reference>
<dbReference type="GO" id="GO:0005576">
    <property type="term" value="C:extracellular region"/>
    <property type="evidence" value="ECO:0007669"/>
    <property type="project" value="UniProtKB-SubCell"/>
</dbReference>
<protein>
    <submittedName>
        <fullName evidence="7">Divergent protein kinase domain 2B</fullName>
    </submittedName>
</protein>
<feature type="chain" id="PRO_5034481799" evidence="5">
    <location>
        <begin position="32"/>
        <end position="432"/>
    </location>
</feature>
<reference evidence="7" key="1">
    <citation type="submission" date="2025-08" db="UniProtKB">
        <authorList>
            <consortium name="Ensembl"/>
        </authorList>
    </citation>
    <scope>IDENTIFICATION</scope>
</reference>
<keyword evidence="3" id="KW-0964">Secreted</keyword>
<dbReference type="AlphaFoldDB" id="A0A8D2LDT5"/>
<evidence type="ECO:0000256" key="3">
    <source>
        <dbReference type="ARBA" id="ARBA00022525"/>
    </source>
</evidence>
<dbReference type="Ensembl" id="ENSVKKT00000021011.1">
    <property type="protein sequence ID" value="ENSVKKP00000020505.1"/>
    <property type="gene ID" value="ENSVKKG00000013791.1"/>
</dbReference>
<comment type="similarity">
    <text evidence="2">Belongs to the DIPK family.</text>
</comment>
<accession>A0A8D2LDT5</accession>
<comment type="subcellular location">
    <subcellularLocation>
        <location evidence="1">Secreted</location>
    </subcellularLocation>
</comment>
<dbReference type="RefSeq" id="XP_044298638.1">
    <property type="nucleotide sequence ID" value="XM_044442703.1"/>
</dbReference>
<evidence type="ECO:0000313" key="8">
    <source>
        <dbReference type="Proteomes" id="UP000694545"/>
    </source>
</evidence>
<dbReference type="Pfam" id="PF12260">
    <property type="entry name" value="PIP49_C"/>
    <property type="match status" value="1"/>
</dbReference>
<dbReference type="InterPro" id="IPR020519">
    <property type="entry name" value="DIPK2A/B"/>
</dbReference>
<dbReference type="OMA" id="TQRFQKW"/>
<dbReference type="KEGG" id="vko:123029558"/>
<dbReference type="OrthoDB" id="10035316at2759"/>
<name>A0A8D2LDT5_VARKO</name>
<keyword evidence="4 5" id="KW-0732">Signal</keyword>
<dbReference type="CTD" id="79742"/>
<dbReference type="InterPro" id="IPR022049">
    <property type="entry name" value="FAM69_kinase_dom"/>
</dbReference>
<gene>
    <name evidence="7" type="primary">DIPK2B</name>
</gene>
<feature type="signal peptide" evidence="5">
    <location>
        <begin position="1"/>
        <end position="31"/>
    </location>
</feature>
<evidence type="ECO:0000256" key="4">
    <source>
        <dbReference type="ARBA" id="ARBA00022729"/>
    </source>
</evidence>
<evidence type="ECO:0000313" key="7">
    <source>
        <dbReference type="Ensembl" id="ENSVKKP00000020505.1"/>
    </source>
</evidence>
<evidence type="ECO:0000256" key="5">
    <source>
        <dbReference type="SAM" id="SignalP"/>
    </source>
</evidence>
<dbReference type="PANTHER" id="PTHR32073:SF8">
    <property type="entry name" value="DIVERGENT PROTEIN KINASE DOMAIN 2B"/>
    <property type="match status" value="1"/>
</dbReference>
<dbReference type="PANTHER" id="PTHR32073">
    <property type="entry name" value="GH11358P"/>
    <property type="match status" value="1"/>
</dbReference>
<proteinExistence type="inferred from homology"/>
<organism evidence="7 8">
    <name type="scientific">Varanus komodoensis</name>
    <name type="common">Komodo dragon</name>
    <dbReference type="NCBI Taxonomy" id="61221"/>
    <lineage>
        <taxon>Eukaryota</taxon>
        <taxon>Metazoa</taxon>
        <taxon>Chordata</taxon>
        <taxon>Craniata</taxon>
        <taxon>Vertebrata</taxon>
        <taxon>Euteleostomi</taxon>
        <taxon>Lepidosauria</taxon>
        <taxon>Squamata</taxon>
        <taxon>Bifurcata</taxon>
        <taxon>Unidentata</taxon>
        <taxon>Episquamata</taxon>
        <taxon>Toxicofera</taxon>
        <taxon>Anguimorpha</taxon>
        <taxon>Paleoanguimorpha</taxon>
        <taxon>Varanoidea</taxon>
        <taxon>Varanidae</taxon>
        <taxon>Varanus</taxon>
    </lineage>
</organism>
<dbReference type="Proteomes" id="UP000694545">
    <property type="component" value="Unplaced"/>
</dbReference>
<evidence type="ECO:0000259" key="6">
    <source>
        <dbReference type="Pfam" id="PF12260"/>
    </source>
</evidence>
<dbReference type="GeneID" id="123029558"/>
<feature type="domain" description="FAM69 protein-kinase" evidence="6">
    <location>
        <begin position="209"/>
        <end position="390"/>
    </location>
</feature>